<sequence length="432" mass="45421">MTEGDVTSGGALDVARALDWRLERHALAPVAGTDAVDVVRRVVAQRAWPREAAEASVAVRLAVPLTVPAGGDDGAADAGTLDRALAAGTLVRAYAFRGGSYLMAPDDAADLLTVRCTTRIWETARYQAQVHFALADWAPLRAAVRDALADGPLIRPELADHLARTPDLAHLAQAAASGAGSDALIKPLHWWRDVCFGPDRDGLTTFRLATTAPSDLEESLSDAAIDAAGRRSVLRYLASYGPATWANLDYWLTEGLSVPRRRLRTWVAELGDQVTEVMLDGEPRLVRSADLEQMRGVAGVRPADSGGCGGTAGAGGRVGGGSAGGSSFDGTAVVRLLPAYDPWTLGPGTADALVVPPARRALATRGSPLVIRDGIVTGAWRRVRERGRTRIVVTWFAESGAAPEAALAAEVARLGRALGEASELELELAVEP</sequence>
<name>A0A5C5B922_9MICO</name>
<keyword evidence="1" id="KW-0238">DNA-binding</keyword>
<dbReference type="PANTHER" id="PTHR38479:SF2">
    <property type="entry name" value="WINGED HELIX DNA-BINDING DOMAIN-CONTAINING PROTEIN"/>
    <property type="match status" value="1"/>
</dbReference>
<dbReference type="OrthoDB" id="9148135at2"/>
<protein>
    <submittedName>
        <fullName evidence="1">Winged helix DNA-binding domain-containing protein</fullName>
    </submittedName>
</protein>
<dbReference type="Pfam" id="PF06224">
    <property type="entry name" value="AlkZ-like"/>
    <property type="match status" value="1"/>
</dbReference>
<evidence type="ECO:0000313" key="2">
    <source>
        <dbReference type="Proteomes" id="UP000313849"/>
    </source>
</evidence>
<dbReference type="RefSeq" id="WP_139987467.1">
    <property type="nucleotide sequence ID" value="NZ_DAMDJA010000259.1"/>
</dbReference>
<keyword evidence="2" id="KW-1185">Reference proteome</keyword>
<dbReference type="GO" id="GO:0003677">
    <property type="term" value="F:DNA binding"/>
    <property type="evidence" value="ECO:0007669"/>
    <property type="project" value="UniProtKB-KW"/>
</dbReference>
<dbReference type="PANTHER" id="PTHR38479">
    <property type="entry name" value="LMO0824 PROTEIN"/>
    <property type="match status" value="1"/>
</dbReference>
<gene>
    <name evidence="1" type="ORF">FH969_12645</name>
</gene>
<reference evidence="1 2" key="1">
    <citation type="submission" date="2019-06" db="EMBL/GenBank/DDBJ databases">
        <title>Draft genome sequence of Miniimonas arenae KCTC 19750T isolated from sea sand.</title>
        <authorList>
            <person name="Park S.-J."/>
        </authorList>
    </citation>
    <scope>NUCLEOTIDE SEQUENCE [LARGE SCALE GENOMIC DNA]</scope>
    <source>
        <strain evidence="1 2">KCTC 19750</strain>
    </source>
</reference>
<dbReference type="Proteomes" id="UP000313849">
    <property type="component" value="Unassembled WGS sequence"/>
</dbReference>
<proteinExistence type="predicted"/>
<organism evidence="1 2">
    <name type="scientific">Miniimonas arenae</name>
    <dbReference type="NCBI Taxonomy" id="676201"/>
    <lineage>
        <taxon>Bacteria</taxon>
        <taxon>Bacillati</taxon>
        <taxon>Actinomycetota</taxon>
        <taxon>Actinomycetes</taxon>
        <taxon>Micrococcales</taxon>
        <taxon>Beutenbergiaceae</taxon>
        <taxon>Miniimonas</taxon>
    </lineage>
</organism>
<dbReference type="InterPro" id="IPR009351">
    <property type="entry name" value="AlkZ-like"/>
</dbReference>
<evidence type="ECO:0000313" key="1">
    <source>
        <dbReference type="EMBL" id="TNU73201.1"/>
    </source>
</evidence>
<accession>A0A5C5B922</accession>
<dbReference type="AlphaFoldDB" id="A0A5C5B922"/>
<dbReference type="EMBL" id="VENP01000058">
    <property type="protein sequence ID" value="TNU73201.1"/>
    <property type="molecule type" value="Genomic_DNA"/>
</dbReference>
<comment type="caution">
    <text evidence="1">The sequence shown here is derived from an EMBL/GenBank/DDBJ whole genome shotgun (WGS) entry which is preliminary data.</text>
</comment>